<evidence type="ECO:0000256" key="1">
    <source>
        <dbReference type="SAM" id="MobiDB-lite"/>
    </source>
</evidence>
<proteinExistence type="predicted"/>
<evidence type="ECO:0000313" key="3">
    <source>
        <dbReference type="EMBL" id="OCI32212.1"/>
    </source>
</evidence>
<evidence type="ECO:0000313" key="2">
    <source>
        <dbReference type="EMBL" id="KZM33596.1"/>
    </source>
</evidence>
<reference evidence="3 5" key="2">
    <citation type="submission" date="2016-06" db="EMBL/GenBank/DDBJ databases">
        <title>Genome sequence of Oerskovia enterophila DSM 43852.</title>
        <authorList>
            <person name="Poehlein A."/>
            <person name="Jag V."/>
            <person name="Bengelsdorf F.R."/>
            <person name="Daniel R."/>
            <person name="Duerre P."/>
        </authorList>
    </citation>
    <scope>NUCLEOTIDE SEQUENCE [LARGE SCALE GENOMIC DNA]</scope>
    <source>
        <strain evidence="3 5">DSM 43852</strain>
    </source>
</reference>
<reference evidence="2 4" key="1">
    <citation type="submission" date="2016-01" db="EMBL/GenBank/DDBJ databases">
        <title>Genome sequence of Oerskovia enterophila VJag, an agar and cellulose degrading bacterium.</title>
        <authorList>
            <person name="Poehlein A."/>
            <person name="Jag V."/>
            <person name="Bengelsdorf F."/>
            <person name="Duerre P."/>
            <person name="Daniel R."/>
        </authorList>
    </citation>
    <scope>NUCLEOTIDE SEQUENCE [LARGE SCALE GENOMIC DNA]</scope>
    <source>
        <strain evidence="2 4">VJag</strain>
    </source>
</reference>
<protein>
    <submittedName>
        <fullName evidence="2">Uncharacterized protein</fullName>
    </submittedName>
</protein>
<name>A0A163PX35_9CELL</name>
<feature type="compositionally biased region" description="Low complexity" evidence="1">
    <location>
        <begin position="1"/>
        <end position="17"/>
    </location>
</feature>
<dbReference type="RefSeq" id="WP_157257328.1">
    <property type="nucleotide sequence ID" value="NZ_JBEPRG010000043.1"/>
</dbReference>
<sequence length="52" mass="5139">MDRPDAAAASPAGAPHPGFGPGDGAVLSTDTDDVRALAALESLVAYLEQDSA</sequence>
<dbReference type="STRING" id="43678.OJAG_39160"/>
<gene>
    <name evidence="3" type="ORF">OERS_10080</name>
    <name evidence="2" type="ORF">OJAG_39160</name>
</gene>
<dbReference type="Proteomes" id="UP000076447">
    <property type="component" value="Unassembled WGS sequence"/>
</dbReference>
<dbReference type="Proteomes" id="UP000093412">
    <property type="component" value="Unassembled WGS sequence"/>
</dbReference>
<dbReference type="PATRIC" id="fig|43678.3.peg.4090"/>
<dbReference type="EMBL" id="LRIE01000085">
    <property type="protein sequence ID" value="KZM33596.1"/>
    <property type="molecule type" value="Genomic_DNA"/>
</dbReference>
<dbReference type="AlphaFoldDB" id="A0A163PX35"/>
<evidence type="ECO:0000313" key="5">
    <source>
        <dbReference type="Proteomes" id="UP000093412"/>
    </source>
</evidence>
<dbReference type="EMBL" id="MAQA01000008">
    <property type="protein sequence ID" value="OCI32212.1"/>
    <property type="molecule type" value="Genomic_DNA"/>
</dbReference>
<feature type="region of interest" description="Disordered" evidence="1">
    <location>
        <begin position="1"/>
        <end position="28"/>
    </location>
</feature>
<keyword evidence="5" id="KW-1185">Reference proteome</keyword>
<comment type="caution">
    <text evidence="2">The sequence shown here is derived from an EMBL/GenBank/DDBJ whole genome shotgun (WGS) entry which is preliminary data.</text>
</comment>
<evidence type="ECO:0000313" key="4">
    <source>
        <dbReference type="Proteomes" id="UP000076447"/>
    </source>
</evidence>
<accession>A0A163PX35</accession>
<organism evidence="2 4">
    <name type="scientific">Oerskovia enterophila</name>
    <dbReference type="NCBI Taxonomy" id="43678"/>
    <lineage>
        <taxon>Bacteria</taxon>
        <taxon>Bacillati</taxon>
        <taxon>Actinomycetota</taxon>
        <taxon>Actinomycetes</taxon>
        <taxon>Micrococcales</taxon>
        <taxon>Cellulomonadaceae</taxon>
        <taxon>Oerskovia</taxon>
    </lineage>
</organism>